<name>A0ABN8IR80_9NEOP</name>
<gene>
    <name evidence="2" type="ORF">IPOD504_LOCUS12026</name>
</gene>
<dbReference type="EMBL" id="OW152841">
    <property type="protein sequence ID" value="CAH2062490.1"/>
    <property type="molecule type" value="Genomic_DNA"/>
</dbReference>
<feature type="non-terminal residue" evidence="2">
    <location>
        <position position="1"/>
    </location>
</feature>
<proteinExistence type="predicted"/>
<organism evidence="2 3">
    <name type="scientific">Iphiclides podalirius</name>
    <name type="common">scarce swallowtail</name>
    <dbReference type="NCBI Taxonomy" id="110791"/>
    <lineage>
        <taxon>Eukaryota</taxon>
        <taxon>Metazoa</taxon>
        <taxon>Ecdysozoa</taxon>
        <taxon>Arthropoda</taxon>
        <taxon>Hexapoda</taxon>
        <taxon>Insecta</taxon>
        <taxon>Pterygota</taxon>
        <taxon>Neoptera</taxon>
        <taxon>Endopterygota</taxon>
        <taxon>Lepidoptera</taxon>
        <taxon>Glossata</taxon>
        <taxon>Ditrysia</taxon>
        <taxon>Papilionoidea</taxon>
        <taxon>Papilionidae</taxon>
        <taxon>Papilioninae</taxon>
        <taxon>Iphiclides</taxon>
    </lineage>
</organism>
<keyword evidence="3" id="KW-1185">Reference proteome</keyword>
<feature type="compositionally biased region" description="Basic and acidic residues" evidence="1">
    <location>
        <begin position="84"/>
        <end position="101"/>
    </location>
</feature>
<evidence type="ECO:0000313" key="3">
    <source>
        <dbReference type="Proteomes" id="UP000837857"/>
    </source>
</evidence>
<evidence type="ECO:0000313" key="2">
    <source>
        <dbReference type="EMBL" id="CAH2062490.1"/>
    </source>
</evidence>
<protein>
    <submittedName>
        <fullName evidence="2">Uncharacterized protein</fullName>
    </submittedName>
</protein>
<sequence length="126" mass="13881">MNAENILIGIEIEHKRSRIDRRWTRNTSLETAVQAENLGTEIRAARSDPIENIVTQRDRRVGRSARSAPHVETEIRRPGPARAEAPDALRGRRGGRGEIHAKRPASALDPKSAQPSAVRLHSVTGG</sequence>
<reference evidence="2" key="1">
    <citation type="submission" date="2022-03" db="EMBL/GenBank/DDBJ databases">
        <authorList>
            <person name="Martin H S."/>
        </authorList>
    </citation>
    <scope>NUCLEOTIDE SEQUENCE</scope>
</reference>
<dbReference type="Proteomes" id="UP000837857">
    <property type="component" value="Chromosome 29"/>
</dbReference>
<accession>A0ABN8IR80</accession>
<feature type="region of interest" description="Disordered" evidence="1">
    <location>
        <begin position="59"/>
        <end position="126"/>
    </location>
</feature>
<evidence type="ECO:0000256" key="1">
    <source>
        <dbReference type="SAM" id="MobiDB-lite"/>
    </source>
</evidence>